<evidence type="ECO:0000256" key="9">
    <source>
        <dbReference type="ARBA" id="ARBA00023027"/>
    </source>
</evidence>
<gene>
    <name evidence="11" type="primary">nadD</name>
    <name evidence="13" type="ORF">SAMN04487775_103122</name>
</gene>
<keyword evidence="9 11" id="KW-0520">NAD</keyword>
<protein>
    <recommendedName>
        <fullName evidence="11">Probable nicotinate-nucleotide adenylyltransferase</fullName>
        <ecNumber evidence="11">2.7.7.18</ecNumber>
    </recommendedName>
    <alternativeName>
        <fullName evidence="11">Deamido-NAD(+) diphosphorylase</fullName>
    </alternativeName>
    <alternativeName>
        <fullName evidence="11">Deamido-NAD(+) pyrophosphorylase</fullName>
    </alternativeName>
    <alternativeName>
        <fullName evidence="11">Nicotinate mononucleotide adenylyltransferase</fullName>
        <shortName evidence="11">NaMN adenylyltransferase</shortName>
    </alternativeName>
</protein>
<dbReference type="InterPro" id="IPR004821">
    <property type="entry name" value="Cyt_trans-like"/>
</dbReference>
<evidence type="ECO:0000313" key="14">
    <source>
        <dbReference type="Proteomes" id="UP000182737"/>
    </source>
</evidence>
<dbReference type="Gene3D" id="3.40.50.620">
    <property type="entry name" value="HUPs"/>
    <property type="match status" value="1"/>
</dbReference>
<dbReference type="EC" id="2.7.7.18" evidence="11"/>
<dbReference type="NCBIfam" id="TIGR00125">
    <property type="entry name" value="cyt_tran_rel"/>
    <property type="match status" value="1"/>
</dbReference>
<feature type="domain" description="Cytidyltransferase-like" evidence="12">
    <location>
        <begin position="5"/>
        <end position="192"/>
    </location>
</feature>
<comment type="function">
    <text evidence="1 11">Catalyzes the reversible adenylation of nicotinate mononucleotide (NaMN) to nicotinic acid adenine dinucleotide (NaAD).</text>
</comment>
<evidence type="ECO:0000256" key="4">
    <source>
        <dbReference type="ARBA" id="ARBA00022642"/>
    </source>
</evidence>
<evidence type="ECO:0000256" key="1">
    <source>
        <dbReference type="ARBA" id="ARBA00002324"/>
    </source>
</evidence>
<keyword evidence="6 11" id="KW-0548">Nucleotidyltransferase</keyword>
<dbReference type="SUPFAM" id="SSF52374">
    <property type="entry name" value="Nucleotidylyl transferase"/>
    <property type="match status" value="1"/>
</dbReference>
<proteinExistence type="inferred from homology"/>
<evidence type="ECO:0000256" key="6">
    <source>
        <dbReference type="ARBA" id="ARBA00022695"/>
    </source>
</evidence>
<dbReference type="CDD" id="cd02165">
    <property type="entry name" value="NMNAT"/>
    <property type="match status" value="1"/>
</dbReference>
<dbReference type="HAMAP" id="MF_00244">
    <property type="entry name" value="NaMN_adenylyltr"/>
    <property type="match status" value="1"/>
</dbReference>
<keyword evidence="14" id="KW-1185">Reference proteome</keyword>
<dbReference type="RefSeq" id="WP_074930969.1">
    <property type="nucleotide sequence ID" value="NZ_FORI01000003.1"/>
</dbReference>
<keyword evidence="4 11" id="KW-0662">Pyridine nucleotide biosynthesis</keyword>
<evidence type="ECO:0000256" key="10">
    <source>
        <dbReference type="ARBA" id="ARBA00048721"/>
    </source>
</evidence>
<keyword evidence="7 11" id="KW-0547">Nucleotide-binding</keyword>
<dbReference type="NCBIfam" id="TIGR00482">
    <property type="entry name" value="nicotinate (nicotinamide) nucleotide adenylyltransferase"/>
    <property type="match status" value="1"/>
</dbReference>
<evidence type="ECO:0000313" key="13">
    <source>
        <dbReference type="EMBL" id="SFI61366.1"/>
    </source>
</evidence>
<name>A0A1I3JMH8_9SPIR</name>
<evidence type="ECO:0000259" key="12">
    <source>
        <dbReference type="Pfam" id="PF01467"/>
    </source>
</evidence>
<dbReference type="GO" id="GO:0004515">
    <property type="term" value="F:nicotinate-nucleotide adenylyltransferase activity"/>
    <property type="evidence" value="ECO:0007669"/>
    <property type="project" value="UniProtKB-UniRule"/>
</dbReference>
<evidence type="ECO:0000256" key="2">
    <source>
        <dbReference type="ARBA" id="ARBA00005019"/>
    </source>
</evidence>
<dbReference type="InterPro" id="IPR005248">
    <property type="entry name" value="NadD/NMNAT"/>
</dbReference>
<dbReference type="UniPathway" id="UPA00253">
    <property type="reaction ID" value="UER00332"/>
</dbReference>
<keyword evidence="5 11" id="KW-0808">Transferase</keyword>
<dbReference type="OrthoDB" id="5295945at2"/>
<dbReference type="GO" id="GO:0009435">
    <property type="term" value="P:NAD+ biosynthetic process"/>
    <property type="evidence" value="ECO:0007669"/>
    <property type="project" value="UniProtKB-UniRule"/>
</dbReference>
<sequence length="219" mass="24990">MKVAVFGGTFNPLHVGHAMLADTIVKELGYDKVLFVPTYQPPHKDFAKIVSAEHRMAMISHFCKMEGSGHFELETCEIDRGGISYTSDTLEFLTKKYEGKLSKKLAFVMGDEVAAEFHKWRNPQRISELADLLIVHRYPDVKALETSLYDNKPTGDYKGDFSVKFDLKNFAYPCIYIENPMLPVSSTDIRRRISEDKSFRYLVPPAVFDYIIENGLYVG</sequence>
<dbReference type="Pfam" id="PF01467">
    <property type="entry name" value="CTP_transf_like"/>
    <property type="match status" value="1"/>
</dbReference>
<reference evidence="14" key="1">
    <citation type="submission" date="2016-10" db="EMBL/GenBank/DDBJ databases">
        <authorList>
            <person name="Varghese N."/>
            <person name="Submissions S."/>
        </authorList>
    </citation>
    <scope>NUCLEOTIDE SEQUENCE [LARGE SCALE GENOMIC DNA]</scope>
    <source>
        <strain evidence="14">XBD1002</strain>
    </source>
</reference>
<comment type="similarity">
    <text evidence="3 11">Belongs to the NadD family.</text>
</comment>
<comment type="catalytic activity">
    <reaction evidence="10 11">
        <text>nicotinate beta-D-ribonucleotide + ATP + H(+) = deamido-NAD(+) + diphosphate</text>
        <dbReference type="Rhea" id="RHEA:22860"/>
        <dbReference type="ChEBI" id="CHEBI:15378"/>
        <dbReference type="ChEBI" id="CHEBI:30616"/>
        <dbReference type="ChEBI" id="CHEBI:33019"/>
        <dbReference type="ChEBI" id="CHEBI:57502"/>
        <dbReference type="ChEBI" id="CHEBI:58437"/>
        <dbReference type="EC" id="2.7.7.18"/>
    </reaction>
</comment>
<evidence type="ECO:0000256" key="11">
    <source>
        <dbReference type="HAMAP-Rule" id="MF_00244"/>
    </source>
</evidence>
<comment type="pathway">
    <text evidence="2 11">Cofactor biosynthesis; NAD(+) biosynthesis; deamido-NAD(+) from nicotinate D-ribonucleotide: step 1/1.</text>
</comment>
<keyword evidence="8 11" id="KW-0067">ATP-binding</keyword>
<evidence type="ECO:0000256" key="5">
    <source>
        <dbReference type="ARBA" id="ARBA00022679"/>
    </source>
</evidence>
<organism evidence="13 14">
    <name type="scientific">Treponema bryantii</name>
    <dbReference type="NCBI Taxonomy" id="163"/>
    <lineage>
        <taxon>Bacteria</taxon>
        <taxon>Pseudomonadati</taxon>
        <taxon>Spirochaetota</taxon>
        <taxon>Spirochaetia</taxon>
        <taxon>Spirochaetales</taxon>
        <taxon>Treponemataceae</taxon>
        <taxon>Treponema</taxon>
    </lineage>
</organism>
<dbReference type="InterPro" id="IPR014729">
    <property type="entry name" value="Rossmann-like_a/b/a_fold"/>
</dbReference>
<evidence type="ECO:0000256" key="7">
    <source>
        <dbReference type="ARBA" id="ARBA00022741"/>
    </source>
</evidence>
<dbReference type="PANTHER" id="PTHR39321">
    <property type="entry name" value="NICOTINATE-NUCLEOTIDE ADENYLYLTRANSFERASE-RELATED"/>
    <property type="match status" value="1"/>
</dbReference>
<dbReference type="PANTHER" id="PTHR39321:SF3">
    <property type="entry name" value="PHOSPHOPANTETHEINE ADENYLYLTRANSFERASE"/>
    <property type="match status" value="1"/>
</dbReference>
<accession>A0A1I3JMH8</accession>
<evidence type="ECO:0000256" key="3">
    <source>
        <dbReference type="ARBA" id="ARBA00009014"/>
    </source>
</evidence>
<dbReference type="Proteomes" id="UP000182737">
    <property type="component" value="Unassembled WGS sequence"/>
</dbReference>
<dbReference type="GO" id="GO:0005524">
    <property type="term" value="F:ATP binding"/>
    <property type="evidence" value="ECO:0007669"/>
    <property type="project" value="UniProtKB-KW"/>
</dbReference>
<dbReference type="EMBL" id="FORI01000003">
    <property type="protein sequence ID" value="SFI61366.1"/>
    <property type="molecule type" value="Genomic_DNA"/>
</dbReference>
<evidence type="ECO:0000256" key="8">
    <source>
        <dbReference type="ARBA" id="ARBA00022840"/>
    </source>
</evidence>
<dbReference type="AlphaFoldDB" id="A0A1I3JMH8"/>